<dbReference type="GO" id="GO:0005783">
    <property type="term" value="C:endoplasmic reticulum"/>
    <property type="evidence" value="ECO:0007669"/>
    <property type="project" value="TreeGrafter"/>
</dbReference>
<gene>
    <name evidence="4" type="primary">LOC100902089</name>
</gene>
<reference evidence="4" key="1">
    <citation type="submission" date="2025-08" db="UniProtKB">
        <authorList>
            <consortium name="RefSeq"/>
        </authorList>
    </citation>
    <scope>IDENTIFICATION</scope>
</reference>
<dbReference type="PANTHER" id="PTHR21650">
    <property type="entry name" value="MEMBRALIN/KINETOCHORE PROTEIN NUF2"/>
    <property type="match status" value="1"/>
</dbReference>
<keyword evidence="3" id="KW-1185">Reference proteome</keyword>
<dbReference type="RefSeq" id="XP_003747941.1">
    <property type="nucleotide sequence ID" value="XM_003747893.2"/>
</dbReference>
<protein>
    <submittedName>
        <fullName evidence="4">Membralin</fullName>
    </submittedName>
</protein>
<feature type="compositionally biased region" description="Low complexity" evidence="1">
    <location>
        <begin position="582"/>
        <end position="591"/>
    </location>
</feature>
<accession>A0AAJ6QWD0</accession>
<keyword evidence="2" id="KW-0472">Membrane</keyword>
<feature type="transmembrane region" description="Helical" evidence="2">
    <location>
        <begin position="399"/>
        <end position="417"/>
    </location>
</feature>
<dbReference type="KEGG" id="goe:100902089"/>
<evidence type="ECO:0000256" key="1">
    <source>
        <dbReference type="SAM" id="MobiDB-lite"/>
    </source>
</evidence>
<dbReference type="GeneID" id="100902089"/>
<dbReference type="PANTHER" id="PTHR21650:SF4">
    <property type="entry name" value="MEMBRALIN"/>
    <property type="match status" value="1"/>
</dbReference>
<evidence type="ECO:0000313" key="3">
    <source>
        <dbReference type="Proteomes" id="UP000694867"/>
    </source>
</evidence>
<feature type="compositionally biased region" description="Basic and acidic residues" evidence="1">
    <location>
        <begin position="536"/>
        <end position="555"/>
    </location>
</feature>
<feature type="region of interest" description="Disordered" evidence="1">
    <location>
        <begin position="528"/>
        <end position="604"/>
    </location>
</feature>
<keyword evidence="2" id="KW-0812">Transmembrane</keyword>
<organism evidence="3 4">
    <name type="scientific">Galendromus occidentalis</name>
    <name type="common">western predatory mite</name>
    <dbReference type="NCBI Taxonomy" id="34638"/>
    <lineage>
        <taxon>Eukaryota</taxon>
        <taxon>Metazoa</taxon>
        <taxon>Ecdysozoa</taxon>
        <taxon>Arthropoda</taxon>
        <taxon>Chelicerata</taxon>
        <taxon>Arachnida</taxon>
        <taxon>Acari</taxon>
        <taxon>Parasitiformes</taxon>
        <taxon>Mesostigmata</taxon>
        <taxon>Gamasina</taxon>
        <taxon>Phytoseioidea</taxon>
        <taxon>Phytoseiidae</taxon>
        <taxon>Typhlodrominae</taxon>
        <taxon>Galendromus</taxon>
    </lineage>
</organism>
<name>A0AAJ6QWD0_9ACAR</name>
<keyword evidence="2" id="KW-1133">Transmembrane helix</keyword>
<feature type="transmembrane region" description="Helical" evidence="2">
    <location>
        <begin position="328"/>
        <end position="347"/>
    </location>
</feature>
<dbReference type="GO" id="GO:1904294">
    <property type="term" value="P:positive regulation of ERAD pathway"/>
    <property type="evidence" value="ECO:0007669"/>
    <property type="project" value="TreeGrafter"/>
</dbReference>
<evidence type="ECO:0000256" key="2">
    <source>
        <dbReference type="SAM" id="Phobius"/>
    </source>
</evidence>
<dbReference type="AlphaFoldDB" id="A0AAJ6QWD0"/>
<feature type="transmembrane region" description="Helical" evidence="2">
    <location>
        <begin position="69"/>
        <end position="87"/>
    </location>
</feature>
<dbReference type="Pfam" id="PF09746">
    <property type="entry name" value="Membralin"/>
    <property type="match status" value="1"/>
</dbReference>
<dbReference type="InterPro" id="IPR019144">
    <property type="entry name" value="Membralin"/>
</dbReference>
<dbReference type="Proteomes" id="UP000694867">
    <property type="component" value="Unplaced"/>
</dbReference>
<feature type="compositionally biased region" description="Polar residues" evidence="1">
    <location>
        <begin position="495"/>
        <end position="512"/>
    </location>
</feature>
<feature type="transmembrane region" description="Helical" evidence="2">
    <location>
        <begin position="451"/>
        <end position="471"/>
    </location>
</feature>
<proteinExistence type="predicted"/>
<evidence type="ECO:0000313" key="4">
    <source>
        <dbReference type="RefSeq" id="XP_003747941.1"/>
    </source>
</evidence>
<dbReference type="GO" id="GO:0034976">
    <property type="term" value="P:response to endoplasmic reticulum stress"/>
    <property type="evidence" value="ECO:0007669"/>
    <property type="project" value="TreeGrafter"/>
</dbReference>
<sequence>MSGNTQDGRRQQQQQQQSILHMLHFQYNYNASTVLTVRDRFCHAIFVKLSQCYCREVPHRARMAIEYSLLFLALLCFATLTYMHVAFVKSPIVCLDHISHQWPHDGILRVEVLQGAAEEPHTLERSYLKELAVQHNLGLSHFKLSEVENIMHEKKSEDYLFSFSKAIKSAISGEERTTKKQPSNPSIPRDLIGLGNRSVLLGSLKGNFSEETEMRMTFVEFEKYRRVVWPSKETIVEYSLDYGMLRLTPAARNRLKVPVHLVTLRPEVNQCFGDALSRFLLRNLVGYNDLLMGSVKRLAEKENNKGYVKNAITGEHFRFVSMGTTHTSYITAAVVMLVFTLSISMLMRYTHHQIFALIVDVLHLLEFNSGRSFRTAPLFTVILALVGMEAIMSEFFNDSTIAFGIIFIVWLADHYDAVCCHTSISKKHWPRFFYLYHFAFYAYDYRFNGQFSGLALLTSLFFIMHSMVYFYHRFEMPAIVRVEDLNPNAMETRADNNNQTVDGGLQTATTPPSTQFVISARVTVTRRVETSPVTGDRNHEVSDLNRRNPESRISDDEGVDSSRNTPEHRSPQGENNRTRKLSSCSSTQASSCGCCSSNDLSDHE</sequence>
<feature type="region of interest" description="Disordered" evidence="1">
    <location>
        <begin position="491"/>
        <end position="512"/>
    </location>
</feature>